<feature type="binding site" evidence="8">
    <location>
        <begin position="13"/>
        <end position="19"/>
    </location>
    <ligand>
        <name>GTP</name>
        <dbReference type="ChEBI" id="CHEBI:37565"/>
    </ligand>
</feature>
<evidence type="ECO:0000256" key="2">
    <source>
        <dbReference type="ARBA" id="ARBA00022598"/>
    </source>
</evidence>
<dbReference type="GO" id="GO:0046040">
    <property type="term" value="P:IMP metabolic process"/>
    <property type="evidence" value="ECO:0007669"/>
    <property type="project" value="TreeGrafter"/>
</dbReference>
<feature type="binding site" evidence="8">
    <location>
        <begin position="41"/>
        <end position="43"/>
    </location>
    <ligand>
        <name>GTP</name>
        <dbReference type="ChEBI" id="CHEBI:37565"/>
    </ligand>
</feature>
<dbReference type="NCBIfam" id="NF002223">
    <property type="entry name" value="PRK01117.1"/>
    <property type="match status" value="1"/>
</dbReference>
<feature type="active site" evidence="9">
    <location>
        <position position="140"/>
    </location>
</feature>
<protein>
    <recommendedName>
        <fullName evidence="8 10">Adenylosuccinate synthetase</fullName>
        <shortName evidence="8">AMPSase</shortName>
        <shortName evidence="8">AdSS</shortName>
        <ecNumber evidence="8 10">6.3.4.4</ecNumber>
    </recommendedName>
    <alternativeName>
        <fullName evidence="8">IMP--aspartate ligase</fullName>
    </alternativeName>
</protein>
<dbReference type="HAMAP" id="MF_00011">
    <property type="entry name" value="Adenylosucc_synth"/>
    <property type="match status" value="1"/>
</dbReference>
<comment type="subunit">
    <text evidence="1 8">Homodimer.</text>
</comment>
<keyword evidence="8" id="KW-0963">Cytoplasm</keyword>
<feature type="binding site" evidence="8">
    <location>
        <position position="305"/>
    </location>
    <ligand>
        <name>GTP</name>
        <dbReference type="ChEBI" id="CHEBI:37565"/>
    </ligand>
</feature>
<keyword evidence="7 8" id="KW-0342">GTP-binding</keyword>
<dbReference type="GO" id="GO:0005737">
    <property type="term" value="C:cytoplasm"/>
    <property type="evidence" value="ECO:0007669"/>
    <property type="project" value="UniProtKB-SubCell"/>
</dbReference>
<evidence type="ECO:0000256" key="7">
    <source>
        <dbReference type="ARBA" id="ARBA00023134"/>
    </source>
</evidence>
<name>A0A370CJI4_9COXI</name>
<comment type="function">
    <text evidence="8">Plays an important role in the de novo pathway of purine nucleotide biosynthesis. Catalyzes the first committed step in the biosynthesis of AMP from IMP.</text>
</comment>
<comment type="cofactor">
    <cofactor evidence="8">
        <name>Mg(2+)</name>
        <dbReference type="ChEBI" id="CHEBI:18420"/>
    </cofactor>
    <text evidence="8">Binds 1 Mg(2+) ion per subunit.</text>
</comment>
<feature type="binding site" description="in other chain" evidence="8">
    <location>
        <position position="129"/>
    </location>
    <ligand>
        <name>IMP</name>
        <dbReference type="ChEBI" id="CHEBI:58053"/>
        <note>ligand shared between dimeric partners</note>
    </ligand>
</feature>
<evidence type="ECO:0000256" key="6">
    <source>
        <dbReference type="ARBA" id="ARBA00022842"/>
    </source>
</evidence>
<keyword evidence="4 8" id="KW-0547">Nucleotide-binding</keyword>
<evidence type="ECO:0000256" key="9">
    <source>
        <dbReference type="PROSITE-ProRule" id="PRU10134"/>
    </source>
</evidence>
<feature type="binding site" evidence="8">
    <location>
        <begin position="299"/>
        <end position="305"/>
    </location>
    <ligand>
        <name>substrate</name>
    </ligand>
</feature>
<dbReference type="PROSITE" id="PS00513">
    <property type="entry name" value="ADENYLOSUCCIN_SYN_2"/>
    <property type="match status" value="1"/>
</dbReference>
<keyword evidence="6 8" id="KW-0460">Magnesium</keyword>
<feature type="binding site" evidence="8">
    <location>
        <position position="143"/>
    </location>
    <ligand>
        <name>IMP</name>
        <dbReference type="ChEBI" id="CHEBI:58053"/>
        <note>ligand shared between dimeric partners</note>
    </ligand>
</feature>
<dbReference type="InterPro" id="IPR042110">
    <property type="entry name" value="Adenylosuccinate_synth_dom2"/>
</dbReference>
<dbReference type="InterPro" id="IPR042111">
    <property type="entry name" value="Adenylosuccinate_synth_dom3"/>
</dbReference>
<dbReference type="UniPathway" id="UPA00075">
    <property type="reaction ID" value="UER00335"/>
</dbReference>
<evidence type="ECO:0000313" key="12">
    <source>
        <dbReference type="Proteomes" id="UP000226429"/>
    </source>
</evidence>
<dbReference type="Gene3D" id="3.40.440.10">
    <property type="entry name" value="Adenylosuccinate Synthetase, subunit A, domain 1"/>
    <property type="match status" value="1"/>
</dbReference>
<dbReference type="NCBIfam" id="TIGR00184">
    <property type="entry name" value="purA"/>
    <property type="match status" value="1"/>
</dbReference>
<dbReference type="CDD" id="cd03108">
    <property type="entry name" value="AdSS"/>
    <property type="match status" value="1"/>
</dbReference>
<dbReference type="InterPro" id="IPR018220">
    <property type="entry name" value="Adenylosuccin_syn_GTP-bd"/>
</dbReference>
<feature type="active site" description="Proton donor" evidence="8">
    <location>
        <position position="42"/>
    </location>
</feature>
<evidence type="ECO:0000256" key="4">
    <source>
        <dbReference type="ARBA" id="ARBA00022741"/>
    </source>
</evidence>
<keyword evidence="2 8" id="KW-0436">Ligase</keyword>
<keyword evidence="5 8" id="KW-0658">Purine biosynthesis</keyword>
<dbReference type="Proteomes" id="UP000226429">
    <property type="component" value="Unassembled WGS sequence"/>
</dbReference>
<dbReference type="FunFam" id="3.90.170.10:FF:000001">
    <property type="entry name" value="Adenylosuccinate synthetase"/>
    <property type="match status" value="1"/>
</dbReference>
<reference evidence="11 12" key="1">
    <citation type="journal article" date="2017" name="Int. J. Syst. Evol. Microbiol.">
        <title>Aquarickettsiella crustaci n. gen. n. sp. (Gammaproteobacteria: Legionellales: Coxiellaceae); a bacterial pathogen of the freshwater crustacean: Gammarus fossarum (Malacostraca: Amphipoda).</title>
        <authorList>
            <person name="Bojko J."/>
            <person name="Dunn A.M."/>
            <person name="Stebbing P.D."/>
            <person name="Van Aerle R."/>
            <person name="Bacela-Spychalska K."/>
            <person name="Bean T.P."/>
            <person name="Stentiford G.D."/>
        </authorList>
    </citation>
    <scope>NUCLEOTIDE SEQUENCE [LARGE SCALE GENOMIC DNA]</scope>
    <source>
        <strain evidence="11">RA15029</strain>
    </source>
</reference>
<dbReference type="GO" id="GO:0004019">
    <property type="term" value="F:adenylosuccinate synthase activity"/>
    <property type="evidence" value="ECO:0007669"/>
    <property type="project" value="UniProtKB-UniRule"/>
</dbReference>
<feature type="binding site" description="in other chain" evidence="8">
    <location>
        <position position="224"/>
    </location>
    <ligand>
        <name>IMP</name>
        <dbReference type="ChEBI" id="CHEBI:58053"/>
        <note>ligand shared between dimeric partners</note>
    </ligand>
</feature>
<keyword evidence="3 8" id="KW-0479">Metal-binding</keyword>
<feature type="binding site" evidence="8">
    <location>
        <begin position="331"/>
        <end position="333"/>
    </location>
    <ligand>
        <name>GTP</name>
        <dbReference type="ChEBI" id="CHEBI:37565"/>
    </ligand>
</feature>
<dbReference type="FunFam" id="1.10.300.10:FF:000001">
    <property type="entry name" value="Adenylosuccinate synthetase"/>
    <property type="match status" value="1"/>
</dbReference>
<dbReference type="GO" id="GO:0044208">
    <property type="term" value="P:'de novo' AMP biosynthetic process"/>
    <property type="evidence" value="ECO:0007669"/>
    <property type="project" value="UniProtKB-UniRule"/>
</dbReference>
<accession>A0A370CJI4</accession>
<dbReference type="GO" id="GO:0005525">
    <property type="term" value="F:GTP binding"/>
    <property type="evidence" value="ECO:0007669"/>
    <property type="project" value="UniProtKB-UniRule"/>
</dbReference>
<feature type="binding site" description="in other chain" evidence="8">
    <location>
        <begin position="14"/>
        <end position="17"/>
    </location>
    <ligand>
        <name>IMP</name>
        <dbReference type="ChEBI" id="CHEBI:58053"/>
        <note>ligand shared between dimeric partners</note>
    </ligand>
</feature>
<comment type="similarity">
    <text evidence="8 10">Belongs to the adenylosuccinate synthetase family.</text>
</comment>
<dbReference type="PROSITE" id="PS01266">
    <property type="entry name" value="ADENYLOSUCCIN_SYN_1"/>
    <property type="match status" value="1"/>
</dbReference>
<dbReference type="GO" id="GO:0000287">
    <property type="term" value="F:magnesium ion binding"/>
    <property type="evidence" value="ECO:0007669"/>
    <property type="project" value="UniProtKB-UniRule"/>
</dbReference>
<dbReference type="Gene3D" id="1.10.300.10">
    <property type="entry name" value="Adenylosuccinate Synthetase, subunit A, domain 2"/>
    <property type="match status" value="1"/>
</dbReference>
<dbReference type="Pfam" id="PF00709">
    <property type="entry name" value="Adenylsucc_synt"/>
    <property type="match status" value="1"/>
</dbReference>
<dbReference type="Gene3D" id="3.90.170.10">
    <property type="entry name" value="Adenylosuccinate Synthetase, subunit A, domain 3"/>
    <property type="match status" value="1"/>
</dbReference>
<evidence type="ECO:0000256" key="3">
    <source>
        <dbReference type="ARBA" id="ARBA00022723"/>
    </source>
</evidence>
<feature type="binding site" evidence="8">
    <location>
        <position position="14"/>
    </location>
    <ligand>
        <name>Mg(2+)</name>
        <dbReference type="ChEBI" id="CHEBI:18420"/>
    </ligand>
</feature>
<dbReference type="AlphaFoldDB" id="A0A370CJI4"/>
<dbReference type="InterPro" id="IPR042109">
    <property type="entry name" value="Adenylosuccinate_synth_dom1"/>
</dbReference>
<evidence type="ECO:0000313" key="11">
    <source>
        <dbReference type="EMBL" id="RDH40953.1"/>
    </source>
</evidence>
<dbReference type="InterPro" id="IPR033128">
    <property type="entry name" value="Adenylosuccin_syn_Lys_AS"/>
</dbReference>
<reference evidence="11 12" key="2">
    <citation type="journal article" date="2018" name="J. Invertebr. Pathol.">
        <title>'Candidatus Aquirickettsiella gammari' (Gammaproteobacteria: Legionellales: Coxiellaceae): A bacterial pathogen of the freshwater crustacean Gammarus fossarum (Malacostraca: Amphipoda).</title>
        <authorList>
            <person name="Bojko J."/>
            <person name="Dunn A.M."/>
            <person name="Stebbing P.D."/>
            <person name="van Aerle R."/>
            <person name="Bacela-Spychalska K."/>
            <person name="Bean T.P."/>
            <person name="Urrutia A."/>
            <person name="Stentiford G.D."/>
        </authorList>
    </citation>
    <scope>NUCLEOTIDE SEQUENCE [LARGE SCALE GENOMIC DNA]</scope>
    <source>
        <strain evidence="11">RA15029</strain>
    </source>
</reference>
<dbReference type="PANTHER" id="PTHR11846">
    <property type="entry name" value="ADENYLOSUCCINATE SYNTHETASE"/>
    <property type="match status" value="1"/>
</dbReference>
<gene>
    <name evidence="8" type="primary">purA</name>
    <name evidence="11" type="ORF">CFE62_000905</name>
</gene>
<feature type="binding site" description="in other chain" evidence="8">
    <location>
        <begin position="39"/>
        <end position="42"/>
    </location>
    <ligand>
        <name>IMP</name>
        <dbReference type="ChEBI" id="CHEBI:58053"/>
        <note>ligand shared between dimeric partners</note>
    </ligand>
</feature>
<feature type="binding site" evidence="8">
    <location>
        <position position="41"/>
    </location>
    <ligand>
        <name>Mg(2+)</name>
        <dbReference type="ChEBI" id="CHEBI:18420"/>
    </ligand>
</feature>
<feature type="binding site" description="in other chain" evidence="8">
    <location>
        <position position="303"/>
    </location>
    <ligand>
        <name>IMP</name>
        <dbReference type="ChEBI" id="CHEBI:58053"/>
        <note>ligand shared between dimeric partners</note>
    </ligand>
</feature>
<sequence>MTKTLIIIGCQWGDEGKGKIVDLLTQHVKAVVRFQGGHNAGHTLVIQGKKTILRLIPSGILHAGVECFIGNGVVISPEALLKEIAELEQQGIPAHQRLRLSATCPIILPSHIALDEAREKIAKTAIGTTKRGIGPAYEDKVARRGLRLCDFFNPDQFAEKLKVLLHYHNFLLANYYHAETLDYDKTCTRLLELGKELAPLIIDVPALLAQYHRAGKSLLFEGAQGTFLDIDQGTYPFVTSSNTIAGSAATGSGLGIRYFDYVLGVSKAYSTRVGNGVFPTELLDQAGNELRDRGNEYGSVTKRPRRCGWLDSVLLRRAVQLNSVSGLCLTKLDVLDKMPHIKICTAYQLGEQTLKNLPLNPEDLAHCIPIYEKLDGWQSPTTPIKTFAKLPKNAQAYLRRIEELVGVPIVIISTGADRDETIVLEKII</sequence>
<dbReference type="InterPro" id="IPR027417">
    <property type="entry name" value="P-loop_NTPase"/>
</dbReference>
<comment type="caution">
    <text evidence="11">The sequence shown here is derived from an EMBL/GenBank/DDBJ whole genome shotgun (WGS) entry which is preliminary data.</text>
</comment>
<dbReference type="SUPFAM" id="SSF52540">
    <property type="entry name" value="P-loop containing nucleoside triphosphate hydrolases"/>
    <property type="match status" value="1"/>
</dbReference>
<feature type="active site" description="Proton acceptor" evidence="8">
    <location>
        <position position="14"/>
    </location>
</feature>
<keyword evidence="12" id="KW-1185">Reference proteome</keyword>
<comment type="subcellular location">
    <subcellularLocation>
        <location evidence="8">Cytoplasm</location>
    </subcellularLocation>
</comment>
<dbReference type="EMBL" id="NMOS02000002">
    <property type="protein sequence ID" value="RDH40953.1"/>
    <property type="molecule type" value="Genomic_DNA"/>
</dbReference>
<comment type="pathway">
    <text evidence="8 10">Purine metabolism; AMP biosynthesis via de novo pathway; AMP from IMP: step 1/2.</text>
</comment>
<dbReference type="PANTHER" id="PTHR11846:SF0">
    <property type="entry name" value="ADENYLOSUCCINATE SYNTHETASE"/>
    <property type="match status" value="1"/>
</dbReference>
<proteinExistence type="inferred from homology"/>
<evidence type="ECO:0000256" key="8">
    <source>
        <dbReference type="HAMAP-Rule" id="MF_00011"/>
    </source>
</evidence>
<evidence type="ECO:0000256" key="5">
    <source>
        <dbReference type="ARBA" id="ARBA00022755"/>
    </source>
</evidence>
<evidence type="ECO:0000256" key="1">
    <source>
        <dbReference type="ARBA" id="ARBA00011738"/>
    </source>
</evidence>
<feature type="binding site" description="in other chain" evidence="8">
    <location>
        <position position="239"/>
    </location>
    <ligand>
        <name>IMP</name>
        <dbReference type="ChEBI" id="CHEBI:58053"/>
        <note>ligand shared between dimeric partners</note>
    </ligand>
</feature>
<dbReference type="InterPro" id="IPR001114">
    <property type="entry name" value="Adenylosuccinate_synthetase"/>
</dbReference>
<feature type="binding site" evidence="8">
    <location>
        <begin position="413"/>
        <end position="415"/>
    </location>
    <ligand>
        <name>GTP</name>
        <dbReference type="ChEBI" id="CHEBI:37565"/>
    </ligand>
</feature>
<comment type="catalytic activity">
    <reaction evidence="8 10">
        <text>IMP + L-aspartate + GTP = N(6)-(1,2-dicarboxyethyl)-AMP + GDP + phosphate + 2 H(+)</text>
        <dbReference type="Rhea" id="RHEA:15753"/>
        <dbReference type="ChEBI" id="CHEBI:15378"/>
        <dbReference type="ChEBI" id="CHEBI:29991"/>
        <dbReference type="ChEBI" id="CHEBI:37565"/>
        <dbReference type="ChEBI" id="CHEBI:43474"/>
        <dbReference type="ChEBI" id="CHEBI:57567"/>
        <dbReference type="ChEBI" id="CHEBI:58053"/>
        <dbReference type="ChEBI" id="CHEBI:58189"/>
        <dbReference type="EC" id="6.3.4.4"/>
    </reaction>
</comment>
<dbReference type="EC" id="6.3.4.4" evidence="8 10"/>
<dbReference type="SMART" id="SM00788">
    <property type="entry name" value="Adenylsucc_synt"/>
    <property type="match status" value="1"/>
</dbReference>
<evidence type="ECO:0000256" key="10">
    <source>
        <dbReference type="RuleBase" id="RU000520"/>
    </source>
</evidence>
<organism evidence="11 12">
    <name type="scientific">Candidatus Aquirickettsiella gammari</name>
    <dbReference type="NCBI Taxonomy" id="2016198"/>
    <lineage>
        <taxon>Bacteria</taxon>
        <taxon>Pseudomonadati</taxon>
        <taxon>Pseudomonadota</taxon>
        <taxon>Gammaproteobacteria</taxon>
        <taxon>Legionellales</taxon>
        <taxon>Coxiellaceae</taxon>
        <taxon>Candidatus Aquirickettsiella</taxon>
    </lineage>
</organism>